<feature type="binding site" evidence="5">
    <location>
        <position position="79"/>
    </location>
    <ligand>
        <name>FAD</name>
        <dbReference type="ChEBI" id="CHEBI:57692"/>
    </ligand>
</feature>
<keyword evidence="4 5" id="KW-0274">FAD</keyword>
<organism evidence="9 10">
    <name type="scientific">Paremcibacter congregatus</name>
    <dbReference type="NCBI Taxonomy" id="2043170"/>
    <lineage>
        <taxon>Bacteria</taxon>
        <taxon>Pseudomonadati</taxon>
        <taxon>Pseudomonadota</taxon>
        <taxon>Alphaproteobacteria</taxon>
        <taxon>Emcibacterales</taxon>
        <taxon>Emcibacteraceae</taxon>
        <taxon>Paremcibacter</taxon>
    </lineage>
</organism>
<dbReference type="Pfam" id="PF00732">
    <property type="entry name" value="GMC_oxred_N"/>
    <property type="match status" value="1"/>
</dbReference>
<comment type="cofactor">
    <cofactor evidence="1 5">
        <name>FAD</name>
        <dbReference type="ChEBI" id="CHEBI:57692"/>
    </cofactor>
</comment>
<dbReference type="PANTHER" id="PTHR11552">
    <property type="entry name" value="GLUCOSE-METHANOL-CHOLINE GMC OXIDOREDUCTASE"/>
    <property type="match status" value="1"/>
</dbReference>
<accession>A0A2G4YR43</accession>
<evidence type="ECO:0000313" key="10">
    <source>
        <dbReference type="Proteomes" id="UP000229730"/>
    </source>
</evidence>
<dbReference type="AlphaFoldDB" id="A0A2G4YR43"/>
<name>A0A2G4YR43_9PROT</name>
<protein>
    <recommendedName>
        <fullName evidence="7 8">Glucose-methanol-choline oxidoreductase N-terminal domain-containing protein</fullName>
    </recommendedName>
</protein>
<feature type="domain" description="Glucose-methanol-choline oxidoreductase N-terminal" evidence="8">
    <location>
        <begin position="252"/>
        <end position="266"/>
    </location>
</feature>
<feature type="domain" description="Glucose-methanol-choline oxidoreductase N-terminal" evidence="7">
    <location>
        <begin position="77"/>
        <end position="100"/>
    </location>
</feature>
<keyword evidence="10" id="KW-1185">Reference proteome</keyword>
<evidence type="ECO:0000259" key="7">
    <source>
        <dbReference type="PROSITE" id="PS00623"/>
    </source>
</evidence>
<dbReference type="RefSeq" id="WP_099472827.1">
    <property type="nucleotide sequence ID" value="NZ_CP041025.1"/>
</dbReference>
<dbReference type="PANTHER" id="PTHR11552:SF147">
    <property type="entry name" value="CHOLINE DEHYDROGENASE, MITOCHONDRIAL"/>
    <property type="match status" value="1"/>
</dbReference>
<evidence type="ECO:0000256" key="1">
    <source>
        <dbReference type="ARBA" id="ARBA00001974"/>
    </source>
</evidence>
<dbReference type="SUPFAM" id="SSF51905">
    <property type="entry name" value="FAD/NAD(P)-binding domain"/>
    <property type="match status" value="1"/>
</dbReference>
<dbReference type="SUPFAM" id="SSF54373">
    <property type="entry name" value="FAD-linked reductases, C-terminal domain"/>
    <property type="match status" value="1"/>
</dbReference>
<comment type="similarity">
    <text evidence="2 6">Belongs to the GMC oxidoreductase family.</text>
</comment>
<evidence type="ECO:0000256" key="4">
    <source>
        <dbReference type="ARBA" id="ARBA00022827"/>
    </source>
</evidence>
<dbReference type="EMBL" id="PDEM01000022">
    <property type="protein sequence ID" value="PHZ84778.1"/>
    <property type="molecule type" value="Genomic_DNA"/>
</dbReference>
<evidence type="ECO:0000256" key="3">
    <source>
        <dbReference type="ARBA" id="ARBA00022630"/>
    </source>
</evidence>
<dbReference type="InterPro" id="IPR036188">
    <property type="entry name" value="FAD/NAD-bd_sf"/>
</dbReference>
<dbReference type="InterPro" id="IPR012132">
    <property type="entry name" value="GMC_OxRdtase"/>
</dbReference>
<dbReference type="InterPro" id="IPR007867">
    <property type="entry name" value="GMC_OxRtase_C"/>
</dbReference>
<dbReference type="PIRSF" id="PIRSF000137">
    <property type="entry name" value="Alcohol_oxidase"/>
    <property type="match status" value="1"/>
</dbReference>
<evidence type="ECO:0000256" key="2">
    <source>
        <dbReference type="ARBA" id="ARBA00010790"/>
    </source>
</evidence>
<dbReference type="FunCoup" id="A0A2G4YR43">
    <property type="interactions" value="205"/>
</dbReference>
<comment type="caution">
    <text evidence="9">The sequence shown here is derived from an EMBL/GenBank/DDBJ whole genome shotgun (WGS) entry which is preliminary data.</text>
</comment>
<dbReference type="Gene3D" id="3.30.560.10">
    <property type="entry name" value="Glucose Oxidase, domain 3"/>
    <property type="match status" value="1"/>
</dbReference>
<dbReference type="Pfam" id="PF05199">
    <property type="entry name" value="GMC_oxred_C"/>
    <property type="match status" value="1"/>
</dbReference>
<feature type="binding site" evidence="5">
    <location>
        <position position="218"/>
    </location>
    <ligand>
        <name>FAD</name>
        <dbReference type="ChEBI" id="CHEBI:57692"/>
    </ligand>
</feature>
<gene>
    <name evidence="9" type="ORF">CRD36_10125</name>
</gene>
<dbReference type="PROSITE" id="PS00624">
    <property type="entry name" value="GMC_OXRED_2"/>
    <property type="match status" value="1"/>
</dbReference>
<reference evidence="9 10" key="1">
    <citation type="submission" date="2017-10" db="EMBL/GenBank/DDBJ databases">
        <title>Frigbacter circumglobatus gen. nov. sp. nov., isolated from sediment cultured in situ.</title>
        <authorList>
            <person name="Zhao Z."/>
        </authorList>
    </citation>
    <scope>NUCLEOTIDE SEQUENCE [LARGE SCALE GENOMIC DNA]</scope>
    <source>
        <strain evidence="9 10">ZYL</strain>
    </source>
</reference>
<keyword evidence="3 6" id="KW-0285">Flavoprotein</keyword>
<dbReference type="Proteomes" id="UP000229730">
    <property type="component" value="Unassembled WGS sequence"/>
</dbReference>
<dbReference type="PROSITE" id="PS00623">
    <property type="entry name" value="GMC_OXRED_1"/>
    <property type="match status" value="1"/>
</dbReference>
<evidence type="ECO:0000256" key="6">
    <source>
        <dbReference type="RuleBase" id="RU003968"/>
    </source>
</evidence>
<evidence type="ECO:0000313" key="9">
    <source>
        <dbReference type="EMBL" id="PHZ84778.1"/>
    </source>
</evidence>
<dbReference type="GO" id="GO:0016614">
    <property type="term" value="F:oxidoreductase activity, acting on CH-OH group of donors"/>
    <property type="evidence" value="ECO:0007669"/>
    <property type="project" value="InterPro"/>
</dbReference>
<dbReference type="InterPro" id="IPR000172">
    <property type="entry name" value="GMC_OxRdtase_N"/>
</dbReference>
<dbReference type="InParanoid" id="A0A2G4YR43"/>
<sequence>MHWDYIVIGAGSAGCVLANRLSASGQKRVLLLEAGGKDFSPTLKIPGGLIDLQKYDWGYKSAPDPSRQGKTDSWYRGKVLGGSSSINGMMYVRGSAEDYDRWAALGNEGWSAQDVLPIFQDLEQCDKLQMLNQENGRGYFGPLLLRTVKRAHLSTRAFIDAAEQLGYSFNSDYNSGNQEGISYAELNQGHYFRCSAATAFLKPALKRTNFSLTTLAQVQRLLITNRRVSGVSYERGGQIHEALADQVILCAGAINTPHLMMLSGIGDADILSAHDIDLVLDRPSVGQNLAEHPMISLVYRLKVPTNNFTGNLLQQSFSAMRKLGGYFFKQEGLFATLFEATGFLKTRPELSAPDIQLHFMPVGLGHKGTEDPLLLPFPSVTVLLNKSHPKSRGRVCLVNSDPHLPPAIECRLLEHPDDLQTLVDGAHLVRRLMTTPPMADLVVAEVRPGDEFSSQEALRDYIQRETELAFHPVGTCRMGIDDQAVVRPDLKVRGLDNLWIADASILPDLISGNTNGVCMMIGEKLGRQLIATEN</sequence>
<evidence type="ECO:0000256" key="5">
    <source>
        <dbReference type="PIRSR" id="PIRSR000137-2"/>
    </source>
</evidence>
<proteinExistence type="inferred from homology"/>
<evidence type="ECO:0000259" key="8">
    <source>
        <dbReference type="PROSITE" id="PS00624"/>
    </source>
</evidence>
<dbReference type="Gene3D" id="3.50.50.60">
    <property type="entry name" value="FAD/NAD(P)-binding domain"/>
    <property type="match status" value="1"/>
</dbReference>
<dbReference type="OrthoDB" id="9785276at2"/>
<dbReference type="GO" id="GO:0050660">
    <property type="term" value="F:flavin adenine dinucleotide binding"/>
    <property type="evidence" value="ECO:0007669"/>
    <property type="project" value="InterPro"/>
</dbReference>